<protein>
    <submittedName>
        <fullName evidence="1">PREDICTED: LOC109948410</fullName>
    </submittedName>
</protein>
<dbReference type="AlphaFoldDB" id="A0A5E4G8I9"/>
<dbReference type="InParanoid" id="A0A5E4G8I9"/>
<name>A0A5E4G8I9_PRUDU</name>
<reference evidence="2" key="1">
    <citation type="journal article" date="2020" name="Plant J.">
        <title>Transposons played a major role in the diversification between the closely related almond and peach genomes: results from the almond genome sequence.</title>
        <authorList>
            <person name="Alioto T."/>
            <person name="Alexiou K.G."/>
            <person name="Bardil A."/>
            <person name="Barteri F."/>
            <person name="Castanera R."/>
            <person name="Cruz F."/>
            <person name="Dhingra A."/>
            <person name="Duval H."/>
            <person name="Fernandez I Marti A."/>
            <person name="Frias L."/>
            <person name="Galan B."/>
            <person name="Garcia J.L."/>
            <person name="Howad W."/>
            <person name="Gomez-Garrido J."/>
            <person name="Gut M."/>
            <person name="Julca I."/>
            <person name="Morata J."/>
            <person name="Puigdomenech P."/>
            <person name="Ribeca P."/>
            <person name="Rubio Cabetas M.J."/>
            <person name="Vlasova A."/>
            <person name="Wirthensohn M."/>
            <person name="Garcia-Mas J."/>
            <person name="Gabaldon T."/>
            <person name="Casacuberta J.M."/>
            <person name="Arus P."/>
        </authorList>
    </citation>
    <scope>NUCLEOTIDE SEQUENCE [LARGE SCALE GENOMIC DNA]</scope>
    <source>
        <strain evidence="2">cv. Texas</strain>
    </source>
</reference>
<sequence>AEVQLESFSVGANFFYKLIDETERISSRHLDMATFLIRKRQLFHPLVFGTDWTTADYCLQ</sequence>
<organism evidence="1 2">
    <name type="scientific">Prunus dulcis</name>
    <name type="common">Almond</name>
    <name type="synonym">Amygdalus dulcis</name>
    <dbReference type="NCBI Taxonomy" id="3755"/>
    <lineage>
        <taxon>Eukaryota</taxon>
        <taxon>Viridiplantae</taxon>
        <taxon>Streptophyta</taxon>
        <taxon>Embryophyta</taxon>
        <taxon>Tracheophyta</taxon>
        <taxon>Spermatophyta</taxon>
        <taxon>Magnoliopsida</taxon>
        <taxon>eudicotyledons</taxon>
        <taxon>Gunneridae</taxon>
        <taxon>Pentapetalae</taxon>
        <taxon>rosids</taxon>
        <taxon>fabids</taxon>
        <taxon>Rosales</taxon>
        <taxon>Rosaceae</taxon>
        <taxon>Amygdaloideae</taxon>
        <taxon>Amygdaleae</taxon>
        <taxon>Prunus</taxon>
    </lineage>
</organism>
<evidence type="ECO:0000313" key="1">
    <source>
        <dbReference type="EMBL" id="VVA36165.1"/>
    </source>
</evidence>
<feature type="non-terminal residue" evidence="1">
    <location>
        <position position="1"/>
    </location>
</feature>
<accession>A0A5E4G8I9</accession>
<dbReference type="Proteomes" id="UP000327085">
    <property type="component" value="Unassembled WGS sequence"/>
</dbReference>
<feature type="non-terminal residue" evidence="1">
    <location>
        <position position="60"/>
    </location>
</feature>
<dbReference type="Gramene" id="VVA36165">
    <property type="protein sequence ID" value="VVA36165"/>
    <property type="gene ID" value="Prudul26B026428"/>
</dbReference>
<gene>
    <name evidence="1" type="ORF">ALMOND_2B026428</name>
</gene>
<dbReference type="EMBL" id="CABIKO010000433">
    <property type="protein sequence ID" value="VVA36165.1"/>
    <property type="molecule type" value="Genomic_DNA"/>
</dbReference>
<evidence type="ECO:0000313" key="2">
    <source>
        <dbReference type="Proteomes" id="UP000327085"/>
    </source>
</evidence>
<proteinExistence type="predicted"/>